<proteinExistence type="predicted"/>
<dbReference type="EMBL" id="NNAY01000034">
    <property type="protein sequence ID" value="OXU31745.1"/>
    <property type="molecule type" value="Genomic_DNA"/>
</dbReference>
<evidence type="ECO:0000256" key="1">
    <source>
        <dbReference type="SAM" id="SignalP"/>
    </source>
</evidence>
<keyword evidence="3" id="KW-1185">Reference proteome</keyword>
<feature type="signal peptide" evidence="1">
    <location>
        <begin position="1"/>
        <end position="22"/>
    </location>
</feature>
<protein>
    <submittedName>
        <fullName evidence="2">Uncharacterized protein</fullName>
    </submittedName>
</protein>
<organism evidence="2 3">
    <name type="scientific">Trichomalopsis sarcophagae</name>
    <dbReference type="NCBI Taxonomy" id="543379"/>
    <lineage>
        <taxon>Eukaryota</taxon>
        <taxon>Metazoa</taxon>
        <taxon>Ecdysozoa</taxon>
        <taxon>Arthropoda</taxon>
        <taxon>Hexapoda</taxon>
        <taxon>Insecta</taxon>
        <taxon>Pterygota</taxon>
        <taxon>Neoptera</taxon>
        <taxon>Endopterygota</taxon>
        <taxon>Hymenoptera</taxon>
        <taxon>Apocrita</taxon>
        <taxon>Proctotrupomorpha</taxon>
        <taxon>Chalcidoidea</taxon>
        <taxon>Pteromalidae</taxon>
        <taxon>Pteromalinae</taxon>
        <taxon>Trichomalopsis</taxon>
    </lineage>
</organism>
<evidence type="ECO:0000313" key="3">
    <source>
        <dbReference type="Proteomes" id="UP000215335"/>
    </source>
</evidence>
<dbReference type="Proteomes" id="UP000215335">
    <property type="component" value="Unassembled WGS sequence"/>
</dbReference>
<gene>
    <name evidence="2" type="ORF">TSAR_014060</name>
</gene>
<accession>A0A232FM66</accession>
<comment type="caution">
    <text evidence="2">The sequence shown here is derived from an EMBL/GenBank/DDBJ whole genome shotgun (WGS) entry which is preliminary data.</text>
</comment>
<reference evidence="2 3" key="1">
    <citation type="journal article" date="2017" name="Curr. Biol.">
        <title>The Evolution of Venom by Co-option of Single-Copy Genes.</title>
        <authorList>
            <person name="Martinson E.O."/>
            <person name="Mrinalini"/>
            <person name="Kelkar Y.D."/>
            <person name="Chang C.H."/>
            <person name="Werren J.H."/>
        </authorList>
    </citation>
    <scope>NUCLEOTIDE SEQUENCE [LARGE SCALE GENOMIC DNA]</scope>
    <source>
        <strain evidence="2 3">Alberta</strain>
        <tissue evidence="2">Whole body</tissue>
    </source>
</reference>
<dbReference type="AlphaFoldDB" id="A0A232FM66"/>
<evidence type="ECO:0000313" key="2">
    <source>
        <dbReference type="EMBL" id="OXU31745.1"/>
    </source>
</evidence>
<keyword evidence="1" id="KW-0732">Signal</keyword>
<sequence length="121" mass="13556">MKSIYCLLLVVISTAYMVEIHAERPAICRAGSVNYCKDMQSAKACGVRKTLNYIVNACNPQVESLLISRTASGFPNKKFHPVVRKLRFCQLVWSPPAGYEIRKNGDHYDVLNPNIGFLHVG</sequence>
<name>A0A232FM66_9HYME</name>
<feature type="chain" id="PRO_5012036936" evidence="1">
    <location>
        <begin position="23"/>
        <end position="121"/>
    </location>
</feature>